<reference evidence="2 3" key="1">
    <citation type="journal article" date="2019" name="Nat. Ecol. Evol.">
        <title>Megaphylogeny resolves global patterns of mushroom evolution.</title>
        <authorList>
            <person name="Varga T."/>
            <person name="Krizsan K."/>
            <person name="Foldi C."/>
            <person name="Dima B."/>
            <person name="Sanchez-Garcia M."/>
            <person name="Sanchez-Ramirez S."/>
            <person name="Szollosi G.J."/>
            <person name="Szarkandi J.G."/>
            <person name="Papp V."/>
            <person name="Albert L."/>
            <person name="Andreopoulos W."/>
            <person name="Angelini C."/>
            <person name="Antonin V."/>
            <person name="Barry K.W."/>
            <person name="Bougher N.L."/>
            <person name="Buchanan P."/>
            <person name="Buyck B."/>
            <person name="Bense V."/>
            <person name="Catcheside P."/>
            <person name="Chovatia M."/>
            <person name="Cooper J."/>
            <person name="Damon W."/>
            <person name="Desjardin D."/>
            <person name="Finy P."/>
            <person name="Geml J."/>
            <person name="Haridas S."/>
            <person name="Hughes K."/>
            <person name="Justo A."/>
            <person name="Karasinski D."/>
            <person name="Kautmanova I."/>
            <person name="Kiss B."/>
            <person name="Kocsube S."/>
            <person name="Kotiranta H."/>
            <person name="LaButti K.M."/>
            <person name="Lechner B.E."/>
            <person name="Liimatainen K."/>
            <person name="Lipzen A."/>
            <person name="Lukacs Z."/>
            <person name="Mihaltcheva S."/>
            <person name="Morgado L.N."/>
            <person name="Niskanen T."/>
            <person name="Noordeloos M.E."/>
            <person name="Ohm R.A."/>
            <person name="Ortiz-Santana B."/>
            <person name="Ovrebo C."/>
            <person name="Racz N."/>
            <person name="Riley R."/>
            <person name="Savchenko A."/>
            <person name="Shiryaev A."/>
            <person name="Soop K."/>
            <person name="Spirin V."/>
            <person name="Szebenyi C."/>
            <person name="Tomsovsky M."/>
            <person name="Tulloss R.E."/>
            <person name="Uehling J."/>
            <person name="Grigoriev I.V."/>
            <person name="Vagvolgyi C."/>
            <person name="Papp T."/>
            <person name="Martin F.M."/>
            <person name="Miettinen O."/>
            <person name="Hibbett D.S."/>
            <person name="Nagy L.G."/>
        </authorList>
    </citation>
    <scope>NUCLEOTIDE SEQUENCE [LARGE SCALE GENOMIC DNA]</scope>
    <source>
        <strain evidence="2 3">CBS 962.96</strain>
    </source>
</reference>
<proteinExistence type="predicted"/>
<dbReference type="AlphaFoldDB" id="A0A4S8LW00"/>
<sequence>MMRRASLHQLLILVAGSSFVFGLVQAHLSLKPKEYRLAESNSLRAVQVNPTIRADAQNSSGKLVFCHFIIGIVSNRRNASDYDDDMTRAKATGIDAFALNIGTDSYTDTQLEYAYASAAKNNMKVFLSFDFNWYNPSQVNDIASKISHYASYPAQLLVDNKTFVSSFVGDGLNVTALRAATGRDIYFAPNFHPGQSNFSTLDAAFNWMGWRSNGNNKAPTPQSTVTVNDGDQSYNSSLKGKDYLAPVSPWFSTHFGAEVSYSKNWVFPSDLLWYQRWLEILSLQPRFVEIVSWNDYGESHYIGPLSSPHTDDGSSKWANDMRHTGWLEMAKPFIAAYKSGSSSVNSFITQDQLIYWYRITSKTLNCDSTDTTMGPAPNASGNYFQGRPNGYDSMSDNVFVISLLTSPGTVTVISGSIQYTFNATQGASAFSVPFGIGSQRFSLNRGGKQVMTATSLKPIQNTCPCGLYNFNAYVGTVPAEVEQAQGVQGRYNVLQPDGLTGFTNGLKVNCTAKPSLAATPPGIVAATATSPAAATTPTMV</sequence>
<organism evidence="2 3">
    <name type="scientific">Dendrothele bispora (strain CBS 962.96)</name>
    <dbReference type="NCBI Taxonomy" id="1314807"/>
    <lineage>
        <taxon>Eukaryota</taxon>
        <taxon>Fungi</taxon>
        <taxon>Dikarya</taxon>
        <taxon>Basidiomycota</taxon>
        <taxon>Agaricomycotina</taxon>
        <taxon>Agaricomycetes</taxon>
        <taxon>Agaricomycetidae</taxon>
        <taxon>Agaricales</taxon>
        <taxon>Agaricales incertae sedis</taxon>
        <taxon>Dendrothele</taxon>
    </lineage>
</organism>
<evidence type="ECO:0000313" key="2">
    <source>
        <dbReference type="EMBL" id="THU93551.1"/>
    </source>
</evidence>
<dbReference type="Gene3D" id="3.20.20.80">
    <property type="entry name" value="Glycosidases"/>
    <property type="match status" value="1"/>
</dbReference>
<dbReference type="OrthoDB" id="3257981at2759"/>
<protein>
    <submittedName>
        <fullName evidence="2">Glycoside hydrolase family 71 protein</fullName>
    </submittedName>
</protein>
<evidence type="ECO:0000313" key="3">
    <source>
        <dbReference type="Proteomes" id="UP000297245"/>
    </source>
</evidence>
<dbReference type="Pfam" id="PF03659">
    <property type="entry name" value="Glyco_hydro_71"/>
    <property type="match status" value="1"/>
</dbReference>
<dbReference type="Proteomes" id="UP000297245">
    <property type="component" value="Unassembled WGS sequence"/>
</dbReference>
<keyword evidence="3" id="KW-1185">Reference proteome</keyword>
<accession>A0A4S8LW00</accession>
<feature type="signal peptide" evidence="1">
    <location>
        <begin position="1"/>
        <end position="26"/>
    </location>
</feature>
<dbReference type="InterPro" id="IPR005197">
    <property type="entry name" value="Glyco_hydro_71"/>
</dbReference>
<feature type="chain" id="PRO_5020204577" evidence="1">
    <location>
        <begin position="27"/>
        <end position="540"/>
    </location>
</feature>
<evidence type="ECO:0000256" key="1">
    <source>
        <dbReference type="SAM" id="SignalP"/>
    </source>
</evidence>
<dbReference type="GO" id="GO:0051118">
    <property type="term" value="F:glucan endo-1,3-alpha-glucosidase activity"/>
    <property type="evidence" value="ECO:0007669"/>
    <property type="project" value="InterPro"/>
</dbReference>
<name>A0A4S8LW00_DENBC</name>
<gene>
    <name evidence="2" type="ORF">K435DRAFT_829459</name>
</gene>
<keyword evidence="2" id="KW-0378">Hydrolase</keyword>
<dbReference type="CDD" id="cd11577">
    <property type="entry name" value="GH71"/>
    <property type="match status" value="1"/>
</dbReference>
<dbReference type="EMBL" id="ML179246">
    <property type="protein sequence ID" value="THU93551.1"/>
    <property type="molecule type" value="Genomic_DNA"/>
</dbReference>
<keyword evidence="1" id="KW-0732">Signal</keyword>